<feature type="region of interest" description="Disordered" evidence="3">
    <location>
        <begin position="1"/>
        <end position="27"/>
    </location>
</feature>
<dbReference type="Proteomes" id="UP000010798">
    <property type="component" value="Chromosome"/>
</dbReference>
<sequence length="452" mass="49811">MTSPNLPTHTPPEPAPATGAQGRGPSKTRNAALVAMFLAGAGILAYLGWSRPAQLRNLWASLTRPLSPALMAADTGPRPPADRPPWDGLVTLKERGRASMGIETTNVAPQTDPIRLELLGTSEYDSETLSQIRFMFKGRVDKVYKTVGQTVKKGDPLIDLYSTELAETKSAYEIKRIQWTYDKNLLDARKLLVQGQSIAQQLFAETQNSEMKSRREYEVARDNLLVYGLSEAEVEEVKGQVGSQKARMTLRSPADGIIITRDVVVGNLYDEDDTLLVIAPLDHLWVWGNVFESDIDLVHLGQSWEVHFPFLNHKLVGKVEYISNRVDPGTHAVRIRTSVPNPEGRLKADMLVRGLLDVPPVAGWTVIPRTALVVADRQYYVFVKVSGQADKYERRTVGVAQEKEDHVVVETGLRAGEEIVSVGSLLVAQLYDDLKTVQTGAPIGGGANVDER</sequence>
<dbReference type="PANTHER" id="PTHR30097:SF4">
    <property type="entry name" value="SLR6042 PROTEIN"/>
    <property type="match status" value="1"/>
</dbReference>
<dbReference type="GO" id="GO:0016020">
    <property type="term" value="C:membrane"/>
    <property type="evidence" value="ECO:0007669"/>
    <property type="project" value="InterPro"/>
</dbReference>
<evidence type="ECO:0000256" key="2">
    <source>
        <dbReference type="ARBA" id="ARBA00022448"/>
    </source>
</evidence>
<keyword evidence="2" id="KW-0813">Transport</keyword>
<comment type="similarity">
    <text evidence="1">Belongs to the membrane fusion protein (MFP) (TC 8.A.1) family.</text>
</comment>
<dbReference type="Gene3D" id="2.40.50.100">
    <property type="match status" value="1"/>
</dbReference>
<feature type="domain" description="CzcB-like barrel-sandwich hybrid" evidence="6">
    <location>
        <begin position="136"/>
        <end position="279"/>
    </location>
</feature>
<keyword evidence="4" id="KW-1133">Transmembrane helix</keyword>
<dbReference type="GO" id="GO:0030313">
    <property type="term" value="C:cell envelope"/>
    <property type="evidence" value="ECO:0007669"/>
    <property type="project" value="TreeGrafter"/>
</dbReference>
<accession>L0DQQ0</accession>
<evidence type="ECO:0000259" key="6">
    <source>
        <dbReference type="Pfam" id="PF25973"/>
    </source>
</evidence>
<dbReference type="STRING" id="886293.Sinac_7232"/>
<dbReference type="SUPFAM" id="SSF111369">
    <property type="entry name" value="HlyD-like secretion proteins"/>
    <property type="match status" value="1"/>
</dbReference>
<keyword evidence="4" id="KW-0472">Membrane</keyword>
<organism evidence="7 8">
    <name type="scientific">Singulisphaera acidiphila (strain ATCC BAA-1392 / DSM 18658 / VKM B-2454 / MOB10)</name>
    <dbReference type="NCBI Taxonomy" id="886293"/>
    <lineage>
        <taxon>Bacteria</taxon>
        <taxon>Pseudomonadati</taxon>
        <taxon>Planctomycetota</taxon>
        <taxon>Planctomycetia</taxon>
        <taxon>Isosphaerales</taxon>
        <taxon>Isosphaeraceae</taxon>
        <taxon>Singulisphaera</taxon>
    </lineage>
</organism>
<dbReference type="AlphaFoldDB" id="L0DQQ0"/>
<dbReference type="EMBL" id="CP003364">
    <property type="protein sequence ID" value="AGA31280.1"/>
    <property type="molecule type" value="Genomic_DNA"/>
</dbReference>
<feature type="domain" description="CusB-like beta-barrel" evidence="5">
    <location>
        <begin position="284"/>
        <end position="353"/>
    </location>
</feature>
<dbReference type="GO" id="GO:0015679">
    <property type="term" value="P:plasma membrane copper ion transport"/>
    <property type="evidence" value="ECO:0007669"/>
    <property type="project" value="TreeGrafter"/>
</dbReference>
<protein>
    <submittedName>
        <fullName evidence="7">RND family efflux transporter, MFP subunit</fullName>
    </submittedName>
</protein>
<reference evidence="7 8" key="1">
    <citation type="submission" date="2012-02" db="EMBL/GenBank/DDBJ databases">
        <title>Complete sequence of chromosome of Singulisphaera acidiphila DSM 18658.</title>
        <authorList>
            <consortium name="US DOE Joint Genome Institute (JGI-PGF)"/>
            <person name="Lucas S."/>
            <person name="Copeland A."/>
            <person name="Lapidus A."/>
            <person name="Glavina del Rio T."/>
            <person name="Dalin E."/>
            <person name="Tice H."/>
            <person name="Bruce D."/>
            <person name="Goodwin L."/>
            <person name="Pitluck S."/>
            <person name="Peters L."/>
            <person name="Ovchinnikova G."/>
            <person name="Chertkov O."/>
            <person name="Kyrpides N."/>
            <person name="Mavromatis K."/>
            <person name="Ivanova N."/>
            <person name="Brettin T."/>
            <person name="Detter J.C."/>
            <person name="Han C."/>
            <person name="Larimer F."/>
            <person name="Land M."/>
            <person name="Hauser L."/>
            <person name="Markowitz V."/>
            <person name="Cheng J.-F."/>
            <person name="Hugenholtz P."/>
            <person name="Woyke T."/>
            <person name="Wu D."/>
            <person name="Tindall B."/>
            <person name="Pomrenke H."/>
            <person name="Brambilla E."/>
            <person name="Klenk H.-P."/>
            <person name="Eisen J.A."/>
        </authorList>
    </citation>
    <scope>NUCLEOTIDE SEQUENCE [LARGE SCALE GENOMIC DNA]</scope>
    <source>
        <strain evidence="8">ATCC BAA-1392 / DSM 18658 / VKM B-2454 / MOB10</strain>
    </source>
</reference>
<evidence type="ECO:0000259" key="5">
    <source>
        <dbReference type="Pfam" id="PF25954"/>
    </source>
</evidence>
<dbReference type="InterPro" id="IPR006143">
    <property type="entry name" value="RND_pump_MFP"/>
</dbReference>
<dbReference type="RefSeq" id="WP_015250349.1">
    <property type="nucleotide sequence ID" value="NC_019892.1"/>
</dbReference>
<dbReference type="Gene3D" id="2.40.420.20">
    <property type="match status" value="1"/>
</dbReference>
<dbReference type="Pfam" id="PF25954">
    <property type="entry name" value="Beta-barrel_RND_2"/>
    <property type="match status" value="1"/>
</dbReference>
<dbReference type="GO" id="GO:0022857">
    <property type="term" value="F:transmembrane transporter activity"/>
    <property type="evidence" value="ECO:0007669"/>
    <property type="project" value="InterPro"/>
</dbReference>
<dbReference type="KEGG" id="saci:Sinac_7232"/>
<dbReference type="eggNOG" id="COG0845">
    <property type="taxonomic scope" value="Bacteria"/>
</dbReference>
<keyword evidence="8" id="KW-1185">Reference proteome</keyword>
<evidence type="ECO:0000256" key="3">
    <source>
        <dbReference type="SAM" id="MobiDB-lite"/>
    </source>
</evidence>
<evidence type="ECO:0000256" key="4">
    <source>
        <dbReference type="SAM" id="Phobius"/>
    </source>
</evidence>
<name>L0DQQ0_SINAD</name>
<evidence type="ECO:0000313" key="8">
    <source>
        <dbReference type="Proteomes" id="UP000010798"/>
    </source>
</evidence>
<evidence type="ECO:0000313" key="7">
    <source>
        <dbReference type="EMBL" id="AGA31280.1"/>
    </source>
</evidence>
<proteinExistence type="inferred from homology"/>
<dbReference type="GO" id="GO:0060003">
    <property type="term" value="P:copper ion export"/>
    <property type="evidence" value="ECO:0007669"/>
    <property type="project" value="TreeGrafter"/>
</dbReference>
<dbReference type="InterPro" id="IPR058647">
    <property type="entry name" value="BSH_CzcB-like"/>
</dbReference>
<dbReference type="OrthoDB" id="5318766at2"/>
<dbReference type="PANTHER" id="PTHR30097">
    <property type="entry name" value="CATION EFFLUX SYSTEM PROTEIN CUSB"/>
    <property type="match status" value="1"/>
</dbReference>
<keyword evidence="4" id="KW-0812">Transmembrane</keyword>
<dbReference type="InterPro" id="IPR058792">
    <property type="entry name" value="Beta-barrel_RND_2"/>
</dbReference>
<dbReference type="HOGENOM" id="CLU_018816_13_3_0"/>
<gene>
    <name evidence="7" type="ordered locus">Sinac_7232</name>
</gene>
<dbReference type="Gene3D" id="2.40.30.170">
    <property type="match status" value="1"/>
</dbReference>
<feature type="transmembrane region" description="Helical" evidence="4">
    <location>
        <begin position="31"/>
        <end position="49"/>
    </location>
</feature>
<dbReference type="InterPro" id="IPR051909">
    <property type="entry name" value="MFP_Cation_Efflux"/>
</dbReference>
<dbReference type="NCBIfam" id="TIGR01730">
    <property type="entry name" value="RND_mfp"/>
    <property type="match status" value="1"/>
</dbReference>
<dbReference type="Pfam" id="PF25973">
    <property type="entry name" value="BSH_CzcB"/>
    <property type="match status" value="1"/>
</dbReference>
<evidence type="ECO:0000256" key="1">
    <source>
        <dbReference type="ARBA" id="ARBA00009477"/>
    </source>
</evidence>